<keyword evidence="3" id="KW-1185">Reference proteome</keyword>
<organism evidence="2 3">
    <name type="scientific">Halapricum desulfuricans</name>
    <dbReference type="NCBI Taxonomy" id="2841257"/>
    <lineage>
        <taxon>Archaea</taxon>
        <taxon>Methanobacteriati</taxon>
        <taxon>Methanobacteriota</taxon>
        <taxon>Stenosarchaea group</taxon>
        <taxon>Halobacteria</taxon>
        <taxon>Halobacteriales</taxon>
        <taxon>Haloarculaceae</taxon>
        <taxon>Halapricum</taxon>
    </lineage>
</organism>
<dbReference type="RefSeq" id="WP_229122678.1">
    <property type="nucleotide sequence ID" value="NZ_CP064791.1"/>
</dbReference>
<dbReference type="GeneID" id="68857731"/>
<dbReference type="EMBL" id="CP064791">
    <property type="protein sequence ID" value="QSG14629.1"/>
    <property type="molecule type" value="Genomic_DNA"/>
</dbReference>
<evidence type="ECO:0000256" key="1">
    <source>
        <dbReference type="SAM" id="MobiDB-lite"/>
    </source>
</evidence>
<feature type="compositionally biased region" description="Basic and acidic residues" evidence="1">
    <location>
        <begin position="10"/>
        <end position="21"/>
    </location>
</feature>
<evidence type="ECO:0000313" key="3">
    <source>
        <dbReference type="Proteomes" id="UP000663292"/>
    </source>
</evidence>
<dbReference type="AlphaFoldDB" id="A0A897NVA1"/>
<reference evidence="2 3" key="1">
    <citation type="submission" date="2020-11" db="EMBL/GenBank/DDBJ databases">
        <title>Carbohydrate-dependent, anaerobic sulfur respiration: A novel catabolism in halophilic archaea.</title>
        <authorList>
            <person name="Sorokin D.Y."/>
            <person name="Messina E."/>
            <person name="Smedile F."/>
            <person name="La Cono V."/>
            <person name="Hallsworth J.E."/>
            <person name="Yakimov M.M."/>
        </authorList>
    </citation>
    <scope>NUCLEOTIDE SEQUENCE [LARGE SCALE GENOMIC DNA]</scope>
    <source>
        <strain evidence="2 3">HSR-Est</strain>
    </source>
</reference>
<name>A0A897NVA1_9EURY</name>
<protein>
    <submittedName>
        <fullName evidence="2">Uncharacterized protein</fullName>
    </submittedName>
</protein>
<dbReference type="Proteomes" id="UP000663292">
    <property type="component" value="Chromosome"/>
</dbReference>
<gene>
    <name evidence="2" type="ORF">HSEST_1096</name>
</gene>
<evidence type="ECO:0000313" key="2">
    <source>
        <dbReference type="EMBL" id="QSG14629.1"/>
    </source>
</evidence>
<accession>A0A897NVA1</accession>
<feature type="region of interest" description="Disordered" evidence="1">
    <location>
        <begin position="1"/>
        <end position="23"/>
    </location>
</feature>
<sequence length="479" mass="52850">MDDSDLSSELQDRLADRRTGDARGTLELSDEDGYVGDELTIRGREFPTDETYDLVWQTSDGEWAIIGANRVVGPQYQPRTETITTVRTDERGAFETSWTVPEDYGGTHKITLQDGDSVLARAEFEVRPWFEIDRTEAPMGDAFVVRGYGIGPSVESNNFQIAWDNQFVGFVTGVRNRGTATAQVRAVGPPGKHVIQVWRNYRGVPFVANNTQSPLGSVGGDRANAWTVEVTEPAETPPTAWVDTLFEESPIEAHYPELDADTDAELDVTPQYGQAGTQAIITGRQFPARTEVDLKWYQHVGEGIRGLEVTPTARPGILPAVTTDADGRFQVEFEVPPAEGSTRPILAEVDGQSVAATGFMMQPSIETFEPTSGPVGTEIEIELSGIGWTAYESAPFFVYDNAPLGYACGASEDLRSPTVRTVLQATGEPGYHFIDVYPSLFEMEDDEPEFEIRPHLSYLDNHPVRRLPACHMSFEVTQE</sequence>
<proteinExistence type="predicted"/>